<comment type="caution">
    <text evidence="1">The sequence shown here is derived from an EMBL/GenBank/DDBJ whole genome shotgun (WGS) entry which is preliminary data.</text>
</comment>
<accession>A0ABC8R9A0</accession>
<feature type="non-terminal residue" evidence="1">
    <location>
        <position position="64"/>
    </location>
</feature>
<dbReference type="AlphaFoldDB" id="A0ABC8R9A0"/>
<dbReference type="EMBL" id="CAUOFW020001151">
    <property type="protein sequence ID" value="CAK9141574.1"/>
    <property type="molecule type" value="Genomic_DNA"/>
</dbReference>
<organism evidence="1 2">
    <name type="scientific">Ilex paraguariensis</name>
    <name type="common">yerba mate</name>
    <dbReference type="NCBI Taxonomy" id="185542"/>
    <lineage>
        <taxon>Eukaryota</taxon>
        <taxon>Viridiplantae</taxon>
        <taxon>Streptophyta</taxon>
        <taxon>Embryophyta</taxon>
        <taxon>Tracheophyta</taxon>
        <taxon>Spermatophyta</taxon>
        <taxon>Magnoliopsida</taxon>
        <taxon>eudicotyledons</taxon>
        <taxon>Gunneridae</taxon>
        <taxon>Pentapetalae</taxon>
        <taxon>asterids</taxon>
        <taxon>campanulids</taxon>
        <taxon>Aquifoliales</taxon>
        <taxon>Aquifoliaceae</taxon>
        <taxon>Ilex</taxon>
    </lineage>
</organism>
<reference evidence="1 2" key="1">
    <citation type="submission" date="2024-02" db="EMBL/GenBank/DDBJ databases">
        <authorList>
            <person name="Vignale AGUSTIN F."/>
            <person name="Sosa J E."/>
            <person name="Modenutti C."/>
        </authorList>
    </citation>
    <scope>NUCLEOTIDE SEQUENCE [LARGE SCALE GENOMIC DNA]</scope>
</reference>
<dbReference type="Proteomes" id="UP001642360">
    <property type="component" value="Unassembled WGS sequence"/>
</dbReference>
<gene>
    <name evidence="1" type="ORF">ILEXP_LOCUS9169</name>
</gene>
<evidence type="ECO:0000313" key="1">
    <source>
        <dbReference type="EMBL" id="CAK9141574.1"/>
    </source>
</evidence>
<evidence type="ECO:0000313" key="2">
    <source>
        <dbReference type="Proteomes" id="UP001642360"/>
    </source>
</evidence>
<protein>
    <submittedName>
        <fullName evidence="1">Uncharacterized protein</fullName>
    </submittedName>
</protein>
<sequence length="64" mass="7234">MFLDTIDGIQIHLLLRFCLNWGSCGGTDSANGSKLREGHRGRMATGWYAWGGISWVDDYEIKEQ</sequence>
<keyword evidence="2" id="KW-1185">Reference proteome</keyword>
<proteinExistence type="predicted"/>
<name>A0ABC8R9A0_9AQUA</name>